<evidence type="ECO:0000256" key="4">
    <source>
        <dbReference type="RuleBase" id="RU311113"/>
    </source>
</evidence>
<dbReference type="SUPFAM" id="SSF55637">
    <property type="entry name" value="Cell cycle regulatory proteins"/>
    <property type="match status" value="1"/>
</dbReference>
<gene>
    <name evidence="5" type="ORF">CHLNCDRAFT_21447</name>
</gene>
<keyword evidence="2 4" id="KW-0132">Cell division</keyword>
<organism evidence="6">
    <name type="scientific">Chlorella variabilis</name>
    <name type="common">Green alga</name>
    <dbReference type="NCBI Taxonomy" id="554065"/>
    <lineage>
        <taxon>Eukaryota</taxon>
        <taxon>Viridiplantae</taxon>
        <taxon>Chlorophyta</taxon>
        <taxon>core chlorophytes</taxon>
        <taxon>Trebouxiophyceae</taxon>
        <taxon>Chlorellales</taxon>
        <taxon>Chlorellaceae</taxon>
        <taxon>Chlorella clade</taxon>
        <taxon>Chlorella</taxon>
    </lineage>
</organism>
<keyword evidence="6" id="KW-1185">Reference proteome</keyword>
<dbReference type="KEGG" id="cvr:CHLNCDRAFT_21447"/>
<reference evidence="5 6" key="1">
    <citation type="journal article" date="2010" name="Plant Cell">
        <title>The Chlorella variabilis NC64A genome reveals adaptation to photosymbiosis, coevolution with viruses, and cryptic sex.</title>
        <authorList>
            <person name="Blanc G."/>
            <person name="Duncan G."/>
            <person name="Agarkova I."/>
            <person name="Borodovsky M."/>
            <person name="Gurnon J."/>
            <person name="Kuo A."/>
            <person name="Lindquist E."/>
            <person name="Lucas S."/>
            <person name="Pangilinan J."/>
            <person name="Polle J."/>
            <person name="Salamov A."/>
            <person name="Terry A."/>
            <person name="Yamada T."/>
            <person name="Dunigan D.D."/>
            <person name="Grigoriev I.V."/>
            <person name="Claverie J.M."/>
            <person name="Van Etten J.L."/>
        </authorList>
    </citation>
    <scope>NUCLEOTIDE SEQUENCE [LARGE SCALE GENOMIC DNA]</scope>
    <source>
        <strain evidence="5 6">NC64A</strain>
    </source>
</reference>
<dbReference type="GeneID" id="17356738"/>
<dbReference type="RefSeq" id="XP_005849131.1">
    <property type="nucleotide sequence ID" value="XM_005849069.1"/>
</dbReference>
<dbReference type="PANTHER" id="PTHR23415">
    <property type="entry name" value="CYCLIN-DEPENDENT KINASES REGULATORY SUBUNIT/60S RIBOSOME SUBUNIT BIOGENESIS PROTEIN NIP7"/>
    <property type="match status" value="1"/>
</dbReference>
<dbReference type="eggNOG" id="KOG3484">
    <property type="taxonomic scope" value="Eukaryota"/>
</dbReference>
<evidence type="ECO:0000313" key="6">
    <source>
        <dbReference type="Proteomes" id="UP000008141"/>
    </source>
</evidence>
<sequence>MPRNKQAGRPLPPLAACRHVRLPPDIVQLVPKGRLMSEVEWRGIGVQQSRGWVRFAVHQPEPHILMSRRPLDAAAIQARYQAAAAHPIGGY</sequence>
<evidence type="ECO:0000256" key="3">
    <source>
        <dbReference type="ARBA" id="ARBA00023306"/>
    </source>
</evidence>
<evidence type="ECO:0000313" key="5">
    <source>
        <dbReference type="EMBL" id="EFN57029.1"/>
    </source>
</evidence>
<proteinExistence type="inferred from homology"/>
<name>E1ZAB4_CHLVA</name>
<evidence type="ECO:0000256" key="1">
    <source>
        <dbReference type="ARBA" id="ARBA00007782"/>
    </source>
</evidence>
<dbReference type="InterPro" id="IPR036858">
    <property type="entry name" value="Cyclin-dep_kinase_reg-sub_sf"/>
</dbReference>
<dbReference type="SMART" id="SM01084">
    <property type="entry name" value="CKS"/>
    <property type="match status" value="1"/>
</dbReference>
<protein>
    <recommendedName>
        <fullName evidence="4">Cyclin-dependent kinases regulatory subunit</fullName>
    </recommendedName>
</protein>
<dbReference type="OrthoDB" id="440676at2759"/>
<dbReference type="STRING" id="554065.E1ZAB4"/>
<comment type="similarity">
    <text evidence="1 4">Belongs to the CKS family.</text>
</comment>
<evidence type="ECO:0000256" key="2">
    <source>
        <dbReference type="ARBA" id="ARBA00022618"/>
    </source>
</evidence>
<dbReference type="PRINTS" id="PR00296">
    <property type="entry name" value="CYCLINKINASE"/>
</dbReference>
<dbReference type="GO" id="GO:0016538">
    <property type="term" value="F:cyclin-dependent protein serine/threonine kinase regulator activity"/>
    <property type="evidence" value="ECO:0007669"/>
    <property type="project" value="InterPro"/>
</dbReference>
<dbReference type="Proteomes" id="UP000008141">
    <property type="component" value="Unassembled WGS sequence"/>
</dbReference>
<dbReference type="InterPro" id="IPR000789">
    <property type="entry name" value="Cyclin-dep_kinase_reg-sub"/>
</dbReference>
<keyword evidence="3 4" id="KW-0131">Cell cycle</keyword>
<comment type="function">
    <text evidence="4">Binds to the catalytic subunit of the cyclin dependent kinases and is essential for their biological function.</text>
</comment>
<dbReference type="InParanoid" id="E1ZAB4"/>
<dbReference type="EMBL" id="GL433840">
    <property type="protein sequence ID" value="EFN57029.1"/>
    <property type="molecule type" value="Genomic_DNA"/>
</dbReference>
<dbReference type="Pfam" id="PF01111">
    <property type="entry name" value="CKS"/>
    <property type="match status" value="1"/>
</dbReference>
<accession>E1ZAB4</accession>
<dbReference type="Gene3D" id="3.30.170.10">
    <property type="entry name" value="Cyclin-dependent kinase, regulatory subunit"/>
    <property type="match status" value="1"/>
</dbReference>
<dbReference type="AlphaFoldDB" id="E1ZAB4"/>
<dbReference type="GO" id="GO:0051301">
    <property type="term" value="P:cell division"/>
    <property type="evidence" value="ECO:0007669"/>
    <property type="project" value="UniProtKB-UniRule"/>
</dbReference>